<name>A0A7E4VUH6_PANRE</name>
<keyword evidence="2" id="KW-1185">Reference proteome</keyword>
<reference evidence="2" key="1">
    <citation type="journal article" date="2013" name="Genetics">
        <title>The draft genome and transcriptome of Panagrellus redivivus are shaped by the harsh demands of a free-living lifestyle.</title>
        <authorList>
            <person name="Srinivasan J."/>
            <person name="Dillman A.R."/>
            <person name="Macchietto M.G."/>
            <person name="Heikkinen L."/>
            <person name="Lakso M."/>
            <person name="Fracchia K.M."/>
            <person name="Antoshechkin I."/>
            <person name="Mortazavi A."/>
            <person name="Wong G."/>
            <person name="Sternberg P.W."/>
        </authorList>
    </citation>
    <scope>NUCLEOTIDE SEQUENCE [LARGE SCALE GENOMIC DNA]</scope>
    <source>
        <strain evidence="2">MT8872</strain>
    </source>
</reference>
<reference evidence="3" key="2">
    <citation type="submission" date="2020-10" db="UniProtKB">
        <authorList>
            <consortium name="WormBaseParasite"/>
        </authorList>
    </citation>
    <scope>IDENTIFICATION</scope>
</reference>
<keyword evidence="1" id="KW-0732">Signal</keyword>
<evidence type="ECO:0000313" key="3">
    <source>
        <dbReference type="WBParaSite" id="Pan_g3533.t1"/>
    </source>
</evidence>
<dbReference type="AlphaFoldDB" id="A0A7E4VUH6"/>
<organism evidence="2 3">
    <name type="scientific">Panagrellus redivivus</name>
    <name type="common">Microworm</name>
    <dbReference type="NCBI Taxonomy" id="6233"/>
    <lineage>
        <taxon>Eukaryota</taxon>
        <taxon>Metazoa</taxon>
        <taxon>Ecdysozoa</taxon>
        <taxon>Nematoda</taxon>
        <taxon>Chromadorea</taxon>
        <taxon>Rhabditida</taxon>
        <taxon>Tylenchina</taxon>
        <taxon>Panagrolaimomorpha</taxon>
        <taxon>Panagrolaimoidea</taxon>
        <taxon>Panagrolaimidae</taxon>
        <taxon>Panagrellus</taxon>
    </lineage>
</organism>
<evidence type="ECO:0000256" key="1">
    <source>
        <dbReference type="SAM" id="SignalP"/>
    </source>
</evidence>
<dbReference type="Proteomes" id="UP000492821">
    <property type="component" value="Unassembled WGS sequence"/>
</dbReference>
<dbReference type="WBParaSite" id="Pan_g3533.t1">
    <property type="protein sequence ID" value="Pan_g3533.t1"/>
    <property type="gene ID" value="Pan_g3533"/>
</dbReference>
<accession>A0A7E4VUH6</accession>
<protein>
    <submittedName>
        <fullName evidence="3">Secreted protein</fullName>
    </submittedName>
</protein>
<feature type="chain" id="PRO_5028956054" evidence="1">
    <location>
        <begin position="19"/>
        <end position="97"/>
    </location>
</feature>
<feature type="signal peptide" evidence="1">
    <location>
        <begin position="1"/>
        <end position="18"/>
    </location>
</feature>
<proteinExistence type="predicted"/>
<sequence>MKFLQLLCIALLLSAILAAPQAAPNATEADASLKFRDEKIAEFKAEIEKMQRDGKFKDRGWIDIIPGLLDVAEKIVDKVVKAVSPDQKVEVSYDQDE</sequence>
<evidence type="ECO:0000313" key="2">
    <source>
        <dbReference type="Proteomes" id="UP000492821"/>
    </source>
</evidence>